<dbReference type="GO" id="GO:0003824">
    <property type="term" value="F:catalytic activity"/>
    <property type="evidence" value="ECO:0007669"/>
    <property type="project" value="InterPro"/>
</dbReference>
<evidence type="ECO:0000259" key="3">
    <source>
        <dbReference type="PROSITE" id="PS50878"/>
    </source>
</evidence>
<proteinExistence type="predicted"/>
<dbReference type="CDD" id="cd01650">
    <property type="entry name" value="RT_nLTR_like"/>
    <property type="match status" value="1"/>
</dbReference>
<evidence type="ECO:0000313" key="5">
    <source>
        <dbReference type="Proteomes" id="UP000835052"/>
    </source>
</evidence>
<dbReference type="EMBL" id="CAJGYM010000112">
    <property type="protein sequence ID" value="CAD6198017.1"/>
    <property type="molecule type" value="Genomic_DNA"/>
</dbReference>
<feature type="region of interest" description="Disordered" evidence="2">
    <location>
        <begin position="758"/>
        <end position="789"/>
    </location>
</feature>
<dbReference type="PANTHER" id="PTHR19446">
    <property type="entry name" value="REVERSE TRANSCRIPTASES"/>
    <property type="match status" value="1"/>
</dbReference>
<evidence type="ECO:0000256" key="1">
    <source>
        <dbReference type="SAM" id="Coils"/>
    </source>
</evidence>
<dbReference type="PROSITE" id="PS50878">
    <property type="entry name" value="RT_POL"/>
    <property type="match status" value="1"/>
</dbReference>
<dbReference type="InterPro" id="IPR043502">
    <property type="entry name" value="DNA/RNA_pol_sf"/>
</dbReference>
<dbReference type="Pfam" id="PF00078">
    <property type="entry name" value="RVT_1"/>
    <property type="match status" value="1"/>
</dbReference>
<feature type="coiled-coil region" evidence="1">
    <location>
        <begin position="93"/>
        <end position="120"/>
    </location>
</feature>
<dbReference type="Proteomes" id="UP000835052">
    <property type="component" value="Unassembled WGS sequence"/>
</dbReference>
<dbReference type="SUPFAM" id="SSF56672">
    <property type="entry name" value="DNA/RNA polymerases"/>
    <property type="match status" value="1"/>
</dbReference>
<comment type="caution">
    <text evidence="4">The sequence shown here is derived from an EMBL/GenBank/DDBJ whole genome shotgun (WGS) entry which is preliminary data.</text>
</comment>
<keyword evidence="1" id="KW-0175">Coiled coil</keyword>
<dbReference type="InterPro" id="IPR036691">
    <property type="entry name" value="Endo/exonu/phosph_ase_sf"/>
</dbReference>
<dbReference type="InterPro" id="IPR005135">
    <property type="entry name" value="Endo/exonuclease/phosphatase"/>
</dbReference>
<organism evidence="4 5">
    <name type="scientific">Caenorhabditis auriculariae</name>
    <dbReference type="NCBI Taxonomy" id="2777116"/>
    <lineage>
        <taxon>Eukaryota</taxon>
        <taxon>Metazoa</taxon>
        <taxon>Ecdysozoa</taxon>
        <taxon>Nematoda</taxon>
        <taxon>Chromadorea</taxon>
        <taxon>Rhabditida</taxon>
        <taxon>Rhabditina</taxon>
        <taxon>Rhabditomorpha</taxon>
        <taxon>Rhabditoidea</taxon>
        <taxon>Rhabditidae</taxon>
        <taxon>Peloderinae</taxon>
        <taxon>Caenorhabditis</taxon>
    </lineage>
</organism>
<protein>
    <recommendedName>
        <fullName evidence="3">Reverse transcriptase domain-containing protein</fullName>
    </recommendedName>
</protein>
<reference evidence="4" key="1">
    <citation type="submission" date="2020-10" db="EMBL/GenBank/DDBJ databases">
        <authorList>
            <person name="Kikuchi T."/>
        </authorList>
    </citation>
    <scope>NUCLEOTIDE SEQUENCE</scope>
    <source>
        <strain evidence="4">NKZ352</strain>
    </source>
</reference>
<name>A0A8S1HS07_9PELO</name>
<dbReference type="Pfam" id="PF03372">
    <property type="entry name" value="Exo_endo_phos"/>
    <property type="match status" value="1"/>
</dbReference>
<feature type="region of interest" description="Disordered" evidence="2">
    <location>
        <begin position="406"/>
        <end position="436"/>
    </location>
</feature>
<dbReference type="OrthoDB" id="410104at2759"/>
<sequence length="854" mass="98062">MCAKIYYPVPHILQLQQNENTSCKTWPNGELLILGHKVPGKNVGGVGFLVNRQVQHLVDSHEIVNARLGILRLNLGKRGRLTIINVYSPTSPEAESKAKREEKEKELDDFYRKLEETIQREKAYYIFVLGDFNAKMGKCATPSIRYGKHGLGIRNDNGERLAELLDSRRLYHGNSLFEKPDQRRWTWKSPNGDTTNEIDHILANRKWSLLDVAVLPSFDVGSDHRLVRAKVRLNQKFLKKDYHQPSRPRRPTYDITTLEEKISEHDWQLLDDPTADYESLCDDLIRCAEPAARPTSSLPPRLDQRAKDLLRRRGEVKRDPQATHLERLTIDKACRMAVQESQANRRRSALLQTAEKRQSLKKKKFELVDERTVMTALKDENGQLKTSRNEMERLTVDFYTKLFRSDVPVPRTPTPPPEDEPRSFPKKSRPDNISSELLKAGGDSRYRLLPRHFSKYLSEASIPEQWKTSKTILIPKKGDLTDLNNFRPISLLSVVYKLFTKVIVNRLEKQLDNFQPPSQAGFRRNYSCLDHIHALTQVVERHREHQMPLALAFVDYYKAFDSVEINAVLNALASAGVATKYVELIANSNEGTSTTIQLYHLPKLFSTALEDAMRQLGWDEEHDWEDSTDIRGINIDGKVLTNLRFADDIVLFSSSTTELSSMLNDLDEVGKKIGLKMNGRDLQEVTSYIYLGREVNMVNDLQAEIGRRKRAGWAAFNSIKEVTKEHIQRGKHRWGGHVIRRQDDRWSTRLTHWIPRNIKRPLGRPPTQMDGLLPQEHQSARPPLDDRRARPSRLENVWSTLRTSAKMDHQSIKTPQCKDASHCTTLPTVVQGSYARHIPSCVAALIQRANFEAS</sequence>
<evidence type="ECO:0000313" key="4">
    <source>
        <dbReference type="EMBL" id="CAD6198017.1"/>
    </source>
</evidence>
<feature type="domain" description="Reverse transcriptase" evidence="3">
    <location>
        <begin position="455"/>
        <end position="695"/>
    </location>
</feature>
<dbReference type="CDD" id="cd09076">
    <property type="entry name" value="L1-EN"/>
    <property type="match status" value="1"/>
</dbReference>
<keyword evidence="5" id="KW-1185">Reference proteome</keyword>
<dbReference type="Gene3D" id="3.60.10.10">
    <property type="entry name" value="Endonuclease/exonuclease/phosphatase"/>
    <property type="match status" value="1"/>
</dbReference>
<gene>
    <name evidence="4" type="ORF">CAUJ_LOCUS13924</name>
</gene>
<dbReference type="InterPro" id="IPR000477">
    <property type="entry name" value="RT_dom"/>
</dbReference>
<accession>A0A8S1HS07</accession>
<dbReference type="AlphaFoldDB" id="A0A8S1HS07"/>
<dbReference type="SUPFAM" id="SSF56219">
    <property type="entry name" value="DNase I-like"/>
    <property type="match status" value="1"/>
</dbReference>
<evidence type="ECO:0000256" key="2">
    <source>
        <dbReference type="SAM" id="MobiDB-lite"/>
    </source>
</evidence>